<dbReference type="GO" id="GO:0004645">
    <property type="term" value="F:1,4-alpha-oligoglucan phosphorylase activity"/>
    <property type="evidence" value="ECO:0007669"/>
    <property type="project" value="UniProtKB-EC"/>
</dbReference>
<keyword evidence="5 9" id="KW-0808">Transferase</keyword>
<dbReference type="PIRSF" id="PIRSF000460">
    <property type="entry name" value="Pprylas_GlgP"/>
    <property type="match status" value="1"/>
</dbReference>
<dbReference type="NCBIfam" id="TIGR02093">
    <property type="entry name" value="P_ylase"/>
    <property type="match status" value="1"/>
</dbReference>
<evidence type="ECO:0000256" key="5">
    <source>
        <dbReference type="ARBA" id="ARBA00022679"/>
    </source>
</evidence>
<dbReference type="InterPro" id="IPR011833">
    <property type="entry name" value="Glycg_phsphrylas"/>
</dbReference>
<keyword evidence="4 9" id="KW-0328">Glycosyltransferase</keyword>
<keyword evidence="6 9" id="KW-0663">Pyridoxal phosphate</keyword>
<evidence type="ECO:0000256" key="3">
    <source>
        <dbReference type="ARBA" id="ARBA00006047"/>
    </source>
</evidence>
<dbReference type="Proteomes" id="UP000838160">
    <property type="component" value="Unassembled WGS sequence"/>
</dbReference>
<sequence length="817" mass="92741">MKPTQQNQFDKTSFQNSVKQHLSATYATTVEHASPQQWYLAMGRALAEFTTLDLLETESDKRIQNAKSVNYLSLEFLIGRLTGNNLISMGLYQQVAQAMEEMGHNLTDLLEEERDPSLGNGGLGRLAACFMDSCAAQEFPTVGYGLHYEYGLFKQSFQDCHQKEAPDAWRCVEGYPWEVARPELAQEIGFYGHVEVYQDEGVERRRWVPGMTVQSMPWDLPIVGYESDTVYPLRLWECRAIAPFSLASFNNGDYFEAQHSLIDAGNITKVLYPNDNHEKGKTLRLMQQYFHSAASIRDILRRHIQSGHSLASLPDYETIQLNDTHPTIAIPELMRILMDEHLFTWDEAWAVCTKTFAYTNHTLLPEALETWSESLIQRLLPRHMEIIYHINHLFLQEVRAKWPGDVAKQQKLSIIQEGFHRMVRMANLCVVGSYAVNGVAALHSELVKRDLFPEFHELYPTRLHNVTNGITPRRWLKYCNPGLSALITDKIGSEWPADLDQLQGIAKFAEDGQFQKQYMSVKKANKQRLADWVQDNMGIALNTDAIFDVQIKRLHEYKRQHLNMLHILSLYYRLLNDPDFDMVPRVVFFAAKAAPGYHLAKEIIYALNKIAEKVNSDPRVNDKLKVVFIPDYRVSIAEIIIPAADVSEQISTAGKEASGTGNMKLALNGALTIGTMDGANVEIREEVGDDNIYIFGLEVDGVEALRAQGYNPYDYYHADPLLKSSLDLLLGDEFTPGEPGKLRATFDSLIDGGDPYLVLADFASYVSAHEAMDEQYRDQAGWAKKAILNTALVGKFSSDRSIRDYVNNIWKLESVTR</sequence>
<evidence type="ECO:0000256" key="8">
    <source>
        <dbReference type="ARBA" id="ARBA00025174"/>
    </source>
</evidence>
<dbReference type="PROSITE" id="PS00102">
    <property type="entry name" value="PHOSPHORYLASE"/>
    <property type="match status" value="1"/>
</dbReference>
<evidence type="ECO:0000256" key="4">
    <source>
        <dbReference type="ARBA" id="ARBA00022676"/>
    </source>
</evidence>
<name>A0ABN8DIT1_9VIBR</name>
<dbReference type="InterPro" id="IPR035090">
    <property type="entry name" value="Pyridoxal_P_attach_site"/>
</dbReference>
<dbReference type="Pfam" id="PF00343">
    <property type="entry name" value="Phosphorylase"/>
    <property type="match status" value="1"/>
</dbReference>
<evidence type="ECO:0000256" key="1">
    <source>
        <dbReference type="ARBA" id="ARBA00001275"/>
    </source>
</evidence>
<evidence type="ECO:0000313" key="10">
    <source>
        <dbReference type="EMBL" id="CAH0528686.1"/>
    </source>
</evidence>
<comment type="function">
    <text evidence="9">Allosteric enzyme that catalyzes the rate-limiting step in glycogen catabolism, the phosphorolytic cleavage of glycogen to produce glucose-1-phosphate, and plays a central role in maintaining cellular and organismal glucose homeostasis.</text>
</comment>
<accession>A0ABN8DIT1</accession>
<comment type="function">
    <text evidence="8">Phosphorylase is an important allosteric enzyme in carbohydrate metabolism. Enzymes from different sources differ in their regulatory mechanisms and in their natural substrates. However, all known phosphorylases share catalytic and structural properties.</text>
</comment>
<keyword evidence="7 9" id="KW-0119">Carbohydrate metabolism</keyword>
<proteinExistence type="inferred from homology"/>
<evidence type="ECO:0000256" key="7">
    <source>
        <dbReference type="ARBA" id="ARBA00023277"/>
    </source>
</evidence>
<comment type="similarity">
    <text evidence="3 9">Belongs to the glycogen phosphorylase family.</text>
</comment>
<dbReference type="Gene3D" id="3.40.50.2000">
    <property type="entry name" value="Glycogen Phosphorylase B"/>
    <property type="match status" value="2"/>
</dbReference>
<reference evidence="10" key="1">
    <citation type="submission" date="2021-12" db="EMBL/GenBank/DDBJ databases">
        <authorList>
            <person name="Rodrigo-Torres L."/>
            <person name="Arahal R. D."/>
            <person name="Lucena T."/>
        </authorList>
    </citation>
    <scope>NUCLEOTIDE SEQUENCE</scope>
    <source>
        <strain evidence="10">CECT 8226</strain>
    </source>
</reference>
<dbReference type="RefSeq" id="WP_237485596.1">
    <property type="nucleotide sequence ID" value="NZ_CAKLCM010000003.1"/>
</dbReference>
<dbReference type="PANTHER" id="PTHR11468:SF25">
    <property type="entry name" value="MALTODEXTRIN PHOSPHORYLASE"/>
    <property type="match status" value="1"/>
</dbReference>
<evidence type="ECO:0000256" key="2">
    <source>
        <dbReference type="ARBA" id="ARBA00001933"/>
    </source>
</evidence>
<evidence type="ECO:0000256" key="6">
    <source>
        <dbReference type="ARBA" id="ARBA00022898"/>
    </source>
</evidence>
<comment type="catalytic activity">
    <reaction evidence="1 9">
        <text>[(1-&gt;4)-alpha-D-glucosyl](n) + phosphate = [(1-&gt;4)-alpha-D-glucosyl](n-1) + alpha-D-glucose 1-phosphate</text>
        <dbReference type="Rhea" id="RHEA:41732"/>
        <dbReference type="Rhea" id="RHEA-COMP:9584"/>
        <dbReference type="Rhea" id="RHEA-COMP:9586"/>
        <dbReference type="ChEBI" id="CHEBI:15444"/>
        <dbReference type="ChEBI" id="CHEBI:43474"/>
        <dbReference type="ChEBI" id="CHEBI:58601"/>
        <dbReference type="EC" id="2.4.1.1"/>
    </reaction>
</comment>
<keyword evidence="11" id="KW-1185">Reference proteome</keyword>
<dbReference type="SUPFAM" id="SSF53756">
    <property type="entry name" value="UDP-Glycosyltransferase/glycogen phosphorylase"/>
    <property type="match status" value="1"/>
</dbReference>
<organism evidence="10 11">
    <name type="scientific">Vibrio hippocampi</name>
    <dbReference type="NCBI Taxonomy" id="654686"/>
    <lineage>
        <taxon>Bacteria</taxon>
        <taxon>Pseudomonadati</taxon>
        <taxon>Pseudomonadota</taxon>
        <taxon>Gammaproteobacteria</taxon>
        <taxon>Vibrionales</taxon>
        <taxon>Vibrionaceae</taxon>
        <taxon>Vibrio</taxon>
    </lineage>
</organism>
<protein>
    <recommendedName>
        <fullName evidence="9">Alpha-1,4 glucan phosphorylase</fullName>
        <ecNumber evidence="9">2.4.1.1</ecNumber>
    </recommendedName>
</protein>
<dbReference type="CDD" id="cd04300">
    <property type="entry name" value="GT35_Glycogen_Phosphorylase"/>
    <property type="match status" value="1"/>
</dbReference>
<dbReference type="InterPro" id="IPR000811">
    <property type="entry name" value="Glyco_trans_35"/>
</dbReference>
<comment type="caution">
    <text evidence="10">The sequence shown here is derived from an EMBL/GenBank/DDBJ whole genome shotgun (WGS) entry which is preliminary data.</text>
</comment>
<comment type="cofactor">
    <cofactor evidence="2 9">
        <name>pyridoxal 5'-phosphate</name>
        <dbReference type="ChEBI" id="CHEBI:597326"/>
    </cofactor>
</comment>
<dbReference type="EC" id="2.4.1.1" evidence="9"/>
<evidence type="ECO:0000256" key="9">
    <source>
        <dbReference type="RuleBase" id="RU000587"/>
    </source>
</evidence>
<dbReference type="PANTHER" id="PTHR11468">
    <property type="entry name" value="GLYCOGEN PHOSPHORYLASE"/>
    <property type="match status" value="1"/>
</dbReference>
<evidence type="ECO:0000313" key="11">
    <source>
        <dbReference type="Proteomes" id="UP000838160"/>
    </source>
</evidence>
<gene>
    <name evidence="10" type="primary">malP_2</name>
    <name evidence="10" type="ORF">VHP8226_02712</name>
</gene>
<dbReference type="EMBL" id="CAKLCM010000003">
    <property type="protein sequence ID" value="CAH0528686.1"/>
    <property type="molecule type" value="Genomic_DNA"/>
</dbReference>